<protein>
    <recommendedName>
        <fullName evidence="5">Type II secretory pathway, pseudopilin PulG</fullName>
    </recommendedName>
</protein>
<keyword evidence="2" id="KW-0472">Membrane</keyword>
<sequence>MKRSAVQGYIYLWTLFAVMLAGVMLAGAGQMWQTAAKREKELELLFVGDQFRRAIESYYDSSQAGRTSRYPESLEQLLKDERSPAIRRHLRKIFIDPMTNSHEWGLIEQQDGGITGVYSLSTGTPLKRANFPEEYSIFEKAKNYQDWKFSHAKGAAAGQADPSTATPQSGSSATPFNPFSQSQPAADANPFAPDQSPAGGNPFIQE</sequence>
<evidence type="ECO:0000256" key="2">
    <source>
        <dbReference type="SAM" id="Phobius"/>
    </source>
</evidence>
<keyword evidence="2" id="KW-0812">Transmembrane</keyword>
<keyword evidence="2" id="KW-1133">Transmembrane helix</keyword>
<feature type="region of interest" description="Disordered" evidence="1">
    <location>
        <begin position="155"/>
        <end position="206"/>
    </location>
</feature>
<evidence type="ECO:0000313" key="3">
    <source>
        <dbReference type="EMBL" id="SDY17953.1"/>
    </source>
</evidence>
<evidence type="ECO:0008006" key="5">
    <source>
        <dbReference type="Google" id="ProtNLM"/>
    </source>
</evidence>
<proteinExistence type="predicted"/>
<feature type="transmembrane region" description="Helical" evidence="2">
    <location>
        <begin position="12"/>
        <end position="32"/>
    </location>
</feature>
<reference evidence="3 4" key="1">
    <citation type="submission" date="2016-10" db="EMBL/GenBank/DDBJ databases">
        <authorList>
            <person name="de Groot N.N."/>
        </authorList>
    </citation>
    <scope>NUCLEOTIDE SEQUENCE [LARGE SCALE GENOMIC DNA]</scope>
    <source>
        <strain evidence="3 4">Nm1</strain>
    </source>
</reference>
<evidence type="ECO:0000313" key="4">
    <source>
        <dbReference type="Proteomes" id="UP000198640"/>
    </source>
</evidence>
<evidence type="ECO:0000256" key="1">
    <source>
        <dbReference type="SAM" id="MobiDB-lite"/>
    </source>
</evidence>
<gene>
    <name evidence="3" type="ORF">SAMN05421881_102135</name>
</gene>
<dbReference type="EMBL" id="FNOY01000021">
    <property type="protein sequence ID" value="SDY17953.1"/>
    <property type="molecule type" value="Genomic_DNA"/>
</dbReference>
<dbReference type="Proteomes" id="UP000198640">
    <property type="component" value="Unassembled WGS sequence"/>
</dbReference>
<feature type="compositionally biased region" description="Polar residues" evidence="1">
    <location>
        <begin position="161"/>
        <end position="184"/>
    </location>
</feature>
<dbReference type="AlphaFoldDB" id="A0A1H3HR50"/>
<dbReference type="OrthoDB" id="5608857at2"/>
<accession>A0A1H3HR50</accession>
<dbReference type="RefSeq" id="WP_090413634.1">
    <property type="nucleotide sequence ID" value="NZ_FNOY01000021.1"/>
</dbReference>
<keyword evidence="4" id="KW-1185">Reference proteome</keyword>
<name>A0A1H3HR50_9PROT</name>
<organism evidence="3 4">
    <name type="scientific">Nitrosomonas halophila</name>
    <dbReference type="NCBI Taxonomy" id="44576"/>
    <lineage>
        <taxon>Bacteria</taxon>
        <taxon>Pseudomonadati</taxon>
        <taxon>Pseudomonadota</taxon>
        <taxon>Betaproteobacteria</taxon>
        <taxon>Nitrosomonadales</taxon>
        <taxon>Nitrosomonadaceae</taxon>
        <taxon>Nitrosomonas</taxon>
    </lineage>
</organism>
<dbReference type="STRING" id="44576.SAMN05421881_102135"/>